<proteinExistence type="predicted"/>
<dbReference type="Proteomes" id="UP000007488">
    <property type="component" value="Chromosome"/>
</dbReference>
<feature type="signal peptide" evidence="2">
    <location>
        <begin position="1"/>
        <end position="22"/>
    </location>
</feature>
<reference evidence="4" key="2">
    <citation type="submission" date="2011-02" db="EMBL/GenBank/DDBJ databases">
        <title>The complete genome of Syntrophobotulus glycolicus DSM 8271.</title>
        <authorList>
            <person name="Lucas S."/>
            <person name="Copeland A."/>
            <person name="Lapidus A."/>
            <person name="Bruce D."/>
            <person name="Goodwin L."/>
            <person name="Pitluck S."/>
            <person name="Kyrpides N."/>
            <person name="Mavromatis K."/>
            <person name="Pagani I."/>
            <person name="Ivanova N."/>
            <person name="Mikhailova N."/>
            <person name="Chertkov O."/>
            <person name="Held B."/>
            <person name="Detter J.C."/>
            <person name="Tapia R."/>
            <person name="Han C."/>
            <person name="Land M."/>
            <person name="Hauser L."/>
            <person name="Markowitz V."/>
            <person name="Cheng J.-F."/>
            <person name="Hugenholtz P."/>
            <person name="Woyke T."/>
            <person name="Wu D."/>
            <person name="Spring S."/>
            <person name="Schroeder M."/>
            <person name="Brambilla E."/>
            <person name="Klenk H.-P."/>
            <person name="Eisen J.A."/>
        </authorList>
    </citation>
    <scope>NUCLEOTIDE SEQUENCE [LARGE SCALE GENOMIC DNA]</scope>
    <source>
        <strain evidence="4">DSM 8271 / FlGlyR</strain>
    </source>
</reference>
<evidence type="ECO:0000256" key="1">
    <source>
        <dbReference type="SAM" id="MobiDB-lite"/>
    </source>
</evidence>
<feature type="region of interest" description="Disordered" evidence="1">
    <location>
        <begin position="27"/>
        <end position="72"/>
    </location>
</feature>
<evidence type="ECO:0000256" key="2">
    <source>
        <dbReference type="SAM" id="SignalP"/>
    </source>
</evidence>
<dbReference type="AlphaFoldDB" id="F0SU85"/>
<evidence type="ECO:0000313" key="3">
    <source>
        <dbReference type="EMBL" id="ADY55468.1"/>
    </source>
</evidence>
<feature type="compositionally biased region" description="Polar residues" evidence="1">
    <location>
        <begin position="40"/>
        <end position="50"/>
    </location>
</feature>
<keyword evidence="2" id="KW-0732">Signal</keyword>
<protein>
    <recommendedName>
        <fullName evidence="5">Lipoprotein</fullName>
    </recommendedName>
</protein>
<keyword evidence="4" id="KW-1185">Reference proteome</keyword>
<evidence type="ECO:0008006" key="5">
    <source>
        <dbReference type="Google" id="ProtNLM"/>
    </source>
</evidence>
<dbReference type="HOGENOM" id="CLU_715570_0_0_9"/>
<dbReference type="EMBL" id="CP002547">
    <property type="protein sequence ID" value="ADY55468.1"/>
    <property type="molecule type" value="Genomic_DNA"/>
</dbReference>
<gene>
    <name evidence="3" type="ordered locus">Sgly_1146</name>
</gene>
<reference evidence="3 4" key="1">
    <citation type="journal article" date="2011" name="Stand. Genomic Sci.">
        <title>Complete genome sequence of Syntrophobotulus glycolicus type strain (FlGlyR).</title>
        <authorList>
            <person name="Han C."/>
            <person name="Mwirichia R."/>
            <person name="Chertkov O."/>
            <person name="Held B."/>
            <person name="Lapidus A."/>
            <person name="Nolan M."/>
            <person name="Lucas S."/>
            <person name="Hammon N."/>
            <person name="Deshpande S."/>
            <person name="Cheng J.F."/>
            <person name="Tapia R."/>
            <person name="Goodwin L."/>
            <person name="Pitluck S."/>
            <person name="Huntemann M."/>
            <person name="Liolios K."/>
            <person name="Ivanova N."/>
            <person name="Pagani I."/>
            <person name="Mavromatis K."/>
            <person name="Ovchinikova G."/>
            <person name="Pati A."/>
            <person name="Chen A."/>
            <person name="Palaniappan K."/>
            <person name="Land M."/>
            <person name="Hauser L."/>
            <person name="Brambilla E.M."/>
            <person name="Rohde M."/>
            <person name="Spring S."/>
            <person name="Sikorski J."/>
            <person name="Goker M."/>
            <person name="Woyke T."/>
            <person name="Bristow J."/>
            <person name="Eisen J.A."/>
            <person name="Markowitz V."/>
            <person name="Hugenholtz P."/>
            <person name="Kyrpides N.C."/>
            <person name="Klenk H.P."/>
            <person name="Detter J.C."/>
        </authorList>
    </citation>
    <scope>NUCLEOTIDE SEQUENCE [LARGE SCALE GENOMIC DNA]</scope>
    <source>
        <strain evidence="4">DSM 8271 / FlGlyR</strain>
    </source>
</reference>
<sequence length="421" mass="47316">MKRLFTVLLLTGSLLISGCSNPLLNTASDTQEPLAEPSENESTVVDTDQSPAFLGNKPFTKKTTPKTSPQGYSLENIAYPQLSDESSSYVTKRFPDLDGLFKDNQWSPLCFIDNDTFVFSAVQLQGAEEKVYKYNMKSKTLKELFQVSCTGRPSFFIQSSTSFYLCYDNMAVLIDNDKVSKKILLSSFQQEYKDLDIPQFAVNPEAGKVLLLDYDKKRGYLADLNMQQITELPVQGVVTGGWLDAKNVLLGTVDKIDERRRFEGSAVVKYNIESKSSTKTYLGTKSGIPAVFGGLYRNSNEYCGFNYLAENIPPSGLVGIIDQIHSKMIFLELENAVGNLTLYHNKVITVIANKPVDWEVWGRAEDDQVYLVVYDVDTENYSIRAKNLPKPPMYLPDLIISPDARTMIYHAEAMSYINRPK</sequence>
<accession>F0SU85</accession>
<dbReference type="PROSITE" id="PS51257">
    <property type="entry name" value="PROKAR_LIPOPROTEIN"/>
    <property type="match status" value="1"/>
</dbReference>
<feature type="chain" id="PRO_5039683342" description="Lipoprotein" evidence="2">
    <location>
        <begin position="23"/>
        <end position="421"/>
    </location>
</feature>
<evidence type="ECO:0000313" key="4">
    <source>
        <dbReference type="Proteomes" id="UP000007488"/>
    </source>
</evidence>
<dbReference type="STRING" id="645991.Sgly_1146"/>
<dbReference type="KEGG" id="sgy:Sgly_1146"/>
<name>F0SU85_SYNGF</name>
<organism evidence="3 4">
    <name type="scientific">Syntrophobotulus glycolicus (strain DSM 8271 / FlGlyR)</name>
    <dbReference type="NCBI Taxonomy" id="645991"/>
    <lineage>
        <taxon>Bacteria</taxon>
        <taxon>Bacillati</taxon>
        <taxon>Bacillota</taxon>
        <taxon>Clostridia</taxon>
        <taxon>Eubacteriales</taxon>
        <taxon>Desulfitobacteriaceae</taxon>
        <taxon>Syntrophobotulus</taxon>
    </lineage>
</organism>
<dbReference type="RefSeq" id="WP_013624338.1">
    <property type="nucleotide sequence ID" value="NC_015172.1"/>
</dbReference>